<evidence type="ECO:0000313" key="3">
    <source>
        <dbReference type="Proteomes" id="UP000199028"/>
    </source>
</evidence>
<dbReference type="Pfam" id="PF03473">
    <property type="entry name" value="MOSC"/>
    <property type="match status" value="1"/>
</dbReference>
<gene>
    <name evidence="2" type="ORF">SAMN05216195_102177</name>
</gene>
<protein>
    <submittedName>
        <fullName evidence="2">MOSC domain-containing protein YiiM</fullName>
    </submittedName>
</protein>
<dbReference type="Proteomes" id="UP000199028">
    <property type="component" value="Unassembled WGS sequence"/>
</dbReference>
<dbReference type="InterPro" id="IPR011037">
    <property type="entry name" value="Pyrv_Knase-like_insert_dom_sf"/>
</dbReference>
<accession>A0A1H9F6U4</accession>
<dbReference type="PROSITE" id="PS51340">
    <property type="entry name" value="MOSC"/>
    <property type="match status" value="1"/>
</dbReference>
<evidence type="ECO:0000313" key="2">
    <source>
        <dbReference type="EMBL" id="SEQ33680.1"/>
    </source>
</evidence>
<keyword evidence="3" id="KW-1185">Reference proteome</keyword>
<dbReference type="InterPro" id="IPR005302">
    <property type="entry name" value="MoCF_Sase_C"/>
</dbReference>
<dbReference type="Gene3D" id="2.40.33.20">
    <property type="entry name" value="PK beta-barrel domain-like"/>
    <property type="match status" value="1"/>
</dbReference>
<dbReference type="GO" id="GO:0003824">
    <property type="term" value="F:catalytic activity"/>
    <property type="evidence" value="ECO:0007669"/>
    <property type="project" value="InterPro"/>
</dbReference>
<dbReference type="EMBL" id="FOFT01000002">
    <property type="protein sequence ID" value="SEQ33680.1"/>
    <property type="molecule type" value="Genomic_DNA"/>
</dbReference>
<evidence type="ECO:0000259" key="1">
    <source>
        <dbReference type="PROSITE" id="PS51340"/>
    </source>
</evidence>
<organism evidence="2 3">
    <name type="scientific">Lentzea flaviverrucosa</name>
    <dbReference type="NCBI Taxonomy" id="200379"/>
    <lineage>
        <taxon>Bacteria</taxon>
        <taxon>Bacillati</taxon>
        <taxon>Actinomycetota</taxon>
        <taxon>Actinomycetes</taxon>
        <taxon>Pseudonocardiales</taxon>
        <taxon>Pseudonocardiaceae</taxon>
        <taxon>Lentzea</taxon>
    </lineage>
</organism>
<name>A0A1H9F6U4_9PSEU</name>
<dbReference type="AlphaFoldDB" id="A0A1H9F6U4"/>
<dbReference type="GO" id="GO:0030170">
    <property type="term" value="F:pyridoxal phosphate binding"/>
    <property type="evidence" value="ECO:0007669"/>
    <property type="project" value="InterPro"/>
</dbReference>
<dbReference type="PANTHER" id="PTHR30212:SF2">
    <property type="entry name" value="PROTEIN YIIM"/>
    <property type="match status" value="1"/>
</dbReference>
<proteinExistence type="predicted"/>
<dbReference type="SUPFAM" id="SSF50800">
    <property type="entry name" value="PK beta-barrel domain-like"/>
    <property type="match status" value="1"/>
</dbReference>
<feature type="domain" description="MOSC" evidence="1">
    <location>
        <begin position="125"/>
        <end position="265"/>
    </location>
</feature>
<dbReference type="InterPro" id="IPR052353">
    <property type="entry name" value="Benzoxazolinone_Detox_Enz"/>
</dbReference>
<dbReference type="RefSeq" id="WP_245982522.1">
    <property type="nucleotide sequence ID" value="NZ_FOFT01000002.1"/>
</dbReference>
<dbReference type="PANTHER" id="PTHR30212">
    <property type="entry name" value="PROTEIN YIIM"/>
    <property type="match status" value="1"/>
</dbReference>
<reference evidence="3" key="1">
    <citation type="submission" date="2016-10" db="EMBL/GenBank/DDBJ databases">
        <authorList>
            <person name="Varghese N."/>
            <person name="Submissions S."/>
        </authorList>
    </citation>
    <scope>NUCLEOTIDE SEQUENCE [LARGE SCALE GENOMIC DNA]</scope>
    <source>
        <strain evidence="3">CGMCC 4.578</strain>
    </source>
</reference>
<sequence>MGRGWARLLNADTKPFDAVNFVGSWLDGSVMPRGATVVLCDCTIAALHRRFDREDESSLVKGHAVPDSVGPFFREFMTVADLYRFLGLIPRYVGNVVALGHVLSVNAGPLRPMLARTGHSGIDKRPVDGAVRVEVPEYGRSGLEDDSIGEPEDHGGHDRAVYAYAREDLDWWQAELGRPLRSGIFGENLTLVGVDVTRAVIGERWSVGPELVLEVSAPRTPCRTFAAWMERERWILTFTRRGVPGAYLRVVSPGQVRAGDAVSVVHRPDHGVTVGLAFRAIMTEAEHLPRLAAVDELAADLLASARRRVRG</sequence>
<dbReference type="GO" id="GO:0030151">
    <property type="term" value="F:molybdenum ion binding"/>
    <property type="evidence" value="ECO:0007669"/>
    <property type="project" value="InterPro"/>
</dbReference>